<dbReference type="AlphaFoldDB" id="A0A964T3U5"/>
<dbReference type="RefSeq" id="WP_161140337.1">
    <property type="nucleotide sequence ID" value="NZ_SPKJ01000026.1"/>
</dbReference>
<reference evidence="1" key="1">
    <citation type="submission" date="2019-03" db="EMBL/GenBank/DDBJ databases">
        <title>Afifella sp. nov., isolated from activated sludge.</title>
        <authorList>
            <person name="Li Q."/>
            <person name="Liu Y."/>
        </authorList>
    </citation>
    <scope>NUCLEOTIDE SEQUENCE</scope>
    <source>
        <strain evidence="1">L72</strain>
    </source>
</reference>
<accession>A0A964T3U5</accession>
<evidence type="ECO:0008006" key="3">
    <source>
        <dbReference type="Google" id="ProtNLM"/>
    </source>
</evidence>
<gene>
    <name evidence="1" type="ORF">E4O86_09715</name>
</gene>
<proteinExistence type="predicted"/>
<keyword evidence="2" id="KW-1185">Reference proteome</keyword>
<evidence type="ECO:0000313" key="1">
    <source>
        <dbReference type="EMBL" id="MYZ47986.1"/>
    </source>
</evidence>
<organism evidence="1 2">
    <name type="scientific">Propylenella binzhouense</name>
    <dbReference type="NCBI Taxonomy" id="2555902"/>
    <lineage>
        <taxon>Bacteria</taxon>
        <taxon>Pseudomonadati</taxon>
        <taxon>Pseudomonadota</taxon>
        <taxon>Alphaproteobacteria</taxon>
        <taxon>Hyphomicrobiales</taxon>
        <taxon>Propylenellaceae</taxon>
        <taxon>Propylenella</taxon>
    </lineage>
</organism>
<dbReference type="Proteomes" id="UP000773614">
    <property type="component" value="Unassembled WGS sequence"/>
</dbReference>
<sequence length="94" mass="10359">MAKLLETMTHDLEANARRIHANLRDYADTASVFSSDSPRLIDSFEGKWVGVYHGKVAAAADSLEEVAEAMAAKGIPLGESMIRRIDRDEKTLIL</sequence>
<name>A0A964T3U5_9HYPH</name>
<comment type="caution">
    <text evidence="1">The sequence shown here is derived from an EMBL/GenBank/DDBJ whole genome shotgun (WGS) entry which is preliminary data.</text>
</comment>
<protein>
    <recommendedName>
        <fullName evidence="3">DUF5678 domain-containing protein</fullName>
    </recommendedName>
</protein>
<evidence type="ECO:0000313" key="2">
    <source>
        <dbReference type="Proteomes" id="UP000773614"/>
    </source>
</evidence>
<dbReference type="EMBL" id="SPKJ01000026">
    <property type="protein sequence ID" value="MYZ47986.1"/>
    <property type="molecule type" value="Genomic_DNA"/>
</dbReference>